<gene>
    <name evidence="2" type="ORF">FK531_17800</name>
</gene>
<keyword evidence="1" id="KW-1133">Transmembrane helix</keyword>
<evidence type="ECO:0000256" key="1">
    <source>
        <dbReference type="SAM" id="Phobius"/>
    </source>
</evidence>
<dbReference type="OrthoDB" id="4948328at2"/>
<evidence type="ECO:0000313" key="2">
    <source>
        <dbReference type="EMBL" id="TQF66362.1"/>
    </source>
</evidence>
<protein>
    <submittedName>
        <fullName evidence="2">Uncharacterized protein</fullName>
    </submittedName>
</protein>
<organism evidence="2 3">
    <name type="scientific">Rhodococcus spelaei</name>
    <dbReference type="NCBI Taxonomy" id="2546320"/>
    <lineage>
        <taxon>Bacteria</taxon>
        <taxon>Bacillati</taxon>
        <taxon>Actinomycetota</taxon>
        <taxon>Actinomycetes</taxon>
        <taxon>Mycobacteriales</taxon>
        <taxon>Nocardiaceae</taxon>
        <taxon>Rhodococcus</taxon>
    </lineage>
</organism>
<dbReference type="Proteomes" id="UP000316256">
    <property type="component" value="Unassembled WGS sequence"/>
</dbReference>
<feature type="transmembrane region" description="Helical" evidence="1">
    <location>
        <begin position="106"/>
        <end position="124"/>
    </location>
</feature>
<keyword evidence="1" id="KW-0472">Membrane</keyword>
<name>A0A541B205_9NOCA</name>
<keyword evidence="1" id="KW-0812">Transmembrane</keyword>
<feature type="transmembrane region" description="Helical" evidence="1">
    <location>
        <begin position="80"/>
        <end position="99"/>
    </location>
</feature>
<dbReference type="AlphaFoldDB" id="A0A541B205"/>
<dbReference type="RefSeq" id="WP_142101694.1">
    <property type="nucleotide sequence ID" value="NZ_VIGH01000008.1"/>
</dbReference>
<feature type="transmembrane region" description="Helical" evidence="1">
    <location>
        <begin position="48"/>
        <end position="68"/>
    </location>
</feature>
<accession>A0A541B205</accession>
<keyword evidence="3" id="KW-1185">Reference proteome</keyword>
<evidence type="ECO:0000313" key="3">
    <source>
        <dbReference type="Proteomes" id="UP000316256"/>
    </source>
</evidence>
<proteinExistence type="predicted"/>
<comment type="caution">
    <text evidence="2">The sequence shown here is derived from an EMBL/GenBank/DDBJ whole genome shotgun (WGS) entry which is preliminary data.</text>
</comment>
<sequence>MNAPGITDQQIAAMSAAQRRELIERLERPAADLLPSPGAVARIRRLRLGLIISGSVGLIPWIVFFAVTLPNQYVAHNWPATWVGFDVLLVTMMAATAVLGWQRRLLLVLTGFATGILLICDAWFDIMTADPDDVWVALATAVFFELPLAAILVVGTLRLVHIMAGRLWLLQPGMHLWQVRIPL</sequence>
<dbReference type="EMBL" id="VIGH01000008">
    <property type="protein sequence ID" value="TQF66362.1"/>
    <property type="molecule type" value="Genomic_DNA"/>
</dbReference>
<reference evidence="2 3" key="1">
    <citation type="submission" date="2019-06" db="EMBL/GenBank/DDBJ databases">
        <title>Rhodococcus spaelei sp. nov., isolated from a cave.</title>
        <authorList>
            <person name="Lee S.D."/>
        </authorList>
    </citation>
    <scope>NUCLEOTIDE SEQUENCE [LARGE SCALE GENOMIC DNA]</scope>
    <source>
        <strain evidence="2 3">C9-5</strain>
    </source>
</reference>
<feature type="transmembrane region" description="Helical" evidence="1">
    <location>
        <begin position="136"/>
        <end position="160"/>
    </location>
</feature>